<accession>A0A834M7X1</accession>
<name>A0A834M7X1_RHYFE</name>
<evidence type="ECO:0000313" key="3">
    <source>
        <dbReference type="Proteomes" id="UP000625711"/>
    </source>
</evidence>
<feature type="compositionally biased region" description="Basic and acidic residues" evidence="1">
    <location>
        <begin position="107"/>
        <end position="118"/>
    </location>
</feature>
<feature type="compositionally biased region" description="Polar residues" evidence="1">
    <location>
        <begin position="18"/>
        <end position="29"/>
    </location>
</feature>
<evidence type="ECO:0000313" key="2">
    <source>
        <dbReference type="EMBL" id="KAF7268289.1"/>
    </source>
</evidence>
<protein>
    <submittedName>
        <fullName evidence="2">Uncharacterized protein</fullName>
    </submittedName>
</protein>
<dbReference type="OrthoDB" id="6748174at2759"/>
<evidence type="ECO:0000256" key="1">
    <source>
        <dbReference type="SAM" id="MobiDB-lite"/>
    </source>
</evidence>
<sequence length="177" mass="19784">MRQADSTPRRPDHHVVVSGTTPAPSESVDTLTTVSQYTVGGDPQNDLHSLEIGPVSVSTELVEVEEHDSGSDREISSWETLKLTARGSRPGAHTPPLRHRSSGARASRNETKKEIQEDDEATLRELLIRYRKAERSVPRFDSRAQLFAKRFAFNFLPNRRHPESLASVESVFSINLV</sequence>
<dbReference type="EMBL" id="JAACXV010014334">
    <property type="protein sequence ID" value="KAF7268289.1"/>
    <property type="molecule type" value="Genomic_DNA"/>
</dbReference>
<feature type="region of interest" description="Disordered" evidence="1">
    <location>
        <begin position="84"/>
        <end position="118"/>
    </location>
</feature>
<organism evidence="2 3">
    <name type="scientific">Rhynchophorus ferrugineus</name>
    <name type="common">Red palm weevil</name>
    <name type="synonym">Curculio ferrugineus</name>
    <dbReference type="NCBI Taxonomy" id="354439"/>
    <lineage>
        <taxon>Eukaryota</taxon>
        <taxon>Metazoa</taxon>
        <taxon>Ecdysozoa</taxon>
        <taxon>Arthropoda</taxon>
        <taxon>Hexapoda</taxon>
        <taxon>Insecta</taxon>
        <taxon>Pterygota</taxon>
        <taxon>Neoptera</taxon>
        <taxon>Endopterygota</taxon>
        <taxon>Coleoptera</taxon>
        <taxon>Polyphaga</taxon>
        <taxon>Cucujiformia</taxon>
        <taxon>Curculionidae</taxon>
        <taxon>Dryophthorinae</taxon>
        <taxon>Rhynchophorus</taxon>
    </lineage>
</organism>
<gene>
    <name evidence="2" type="ORF">GWI33_018558</name>
</gene>
<dbReference type="Proteomes" id="UP000625711">
    <property type="component" value="Unassembled WGS sequence"/>
</dbReference>
<proteinExistence type="predicted"/>
<feature type="region of interest" description="Disordered" evidence="1">
    <location>
        <begin position="1"/>
        <end position="29"/>
    </location>
</feature>
<reference evidence="2" key="1">
    <citation type="submission" date="2020-08" db="EMBL/GenBank/DDBJ databases">
        <title>Genome sequencing and assembly of the red palm weevil Rhynchophorus ferrugineus.</title>
        <authorList>
            <person name="Dias G.B."/>
            <person name="Bergman C.M."/>
            <person name="Manee M."/>
        </authorList>
    </citation>
    <scope>NUCLEOTIDE SEQUENCE</scope>
    <source>
        <strain evidence="2">AA-2017</strain>
        <tissue evidence="2">Whole larva</tissue>
    </source>
</reference>
<dbReference type="AlphaFoldDB" id="A0A834M7X1"/>
<keyword evidence="3" id="KW-1185">Reference proteome</keyword>
<comment type="caution">
    <text evidence="2">The sequence shown here is derived from an EMBL/GenBank/DDBJ whole genome shotgun (WGS) entry which is preliminary data.</text>
</comment>